<proteinExistence type="predicted"/>
<dbReference type="Pfam" id="PF00476">
    <property type="entry name" value="DNA_pol_A"/>
    <property type="match status" value="1"/>
</dbReference>
<dbReference type="EC" id="2.7.7.7" evidence="1"/>
<dbReference type="STRING" id="387005.A0A183HTA8"/>
<dbReference type="InterPro" id="IPR001098">
    <property type="entry name" value="DNA-dir_DNA_pol_A_palm_dom"/>
</dbReference>
<accession>A0A183HTA8</accession>
<dbReference type="GO" id="GO:0003887">
    <property type="term" value="F:DNA-directed DNA polymerase activity"/>
    <property type="evidence" value="ECO:0007669"/>
    <property type="project" value="UniProtKB-KW"/>
</dbReference>
<dbReference type="InterPro" id="IPR019760">
    <property type="entry name" value="DNA-dir_DNA_pol_A_CS"/>
</dbReference>
<dbReference type="FunFam" id="1.10.150.20:FF:000002">
    <property type="entry name" value="DNA polymerase I"/>
    <property type="match status" value="1"/>
</dbReference>
<sequence length="144" mass="16696">MRMLAHLSADPQLISLFLAEGDFFEIITNRWNINETLHLKVDRNKVKQLCYGIIYGMGATSLGKELGIQKQHAQQMIVSFFQQFPKVRTWMDKILTVCRNDKFVSTWLGRRRFLPQINGMLQTESAQAERQAINTCIQVSITYI</sequence>
<gene>
    <name evidence="7" type="ORF">OFLC_LOCUS10720</name>
</gene>
<dbReference type="Gene3D" id="1.10.150.20">
    <property type="entry name" value="5' to 3' exonuclease, C-terminal subdomain"/>
    <property type="match status" value="1"/>
</dbReference>
<protein>
    <recommendedName>
        <fullName evidence="1">DNA-directed DNA polymerase</fullName>
        <ecNumber evidence="1">2.7.7.7</ecNumber>
    </recommendedName>
</protein>
<evidence type="ECO:0000313" key="7">
    <source>
        <dbReference type="EMBL" id="VDO70771.1"/>
    </source>
</evidence>
<dbReference type="InterPro" id="IPR002298">
    <property type="entry name" value="DNA_polymerase_A"/>
</dbReference>
<evidence type="ECO:0000256" key="1">
    <source>
        <dbReference type="ARBA" id="ARBA00012417"/>
    </source>
</evidence>
<name>A0A183HTA8_9BILA</name>
<dbReference type="SMART" id="SM00482">
    <property type="entry name" value="POLAc"/>
    <property type="match status" value="1"/>
</dbReference>
<evidence type="ECO:0000259" key="6">
    <source>
        <dbReference type="SMART" id="SM00482"/>
    </source>
</evidence>
<organism evidence="9">
    <name type="scientific">Onchocerca flexuosa</name>
    <dbReference type="NCBI Taxonomy" id="387005"/>
    <lineage>
        <taxon>Eukaryota</taxon>
        <taxon>Metazoa</taxon>
        <taxon>Ecdysozoa</taxon>
        <taxon>Nematoda</taxon>
        <taxon>Chromadorea</taxon>
        <taxon>Rhabditida</taxon>
        <taxon>Spirurina</taxon>
        <taxon>Spiruromorpha</taxon>
        <taxon>Filarioidea</taxon>
        <taxon>Onchocercidae</taxon>
        <taxon>Onchocerca</taxon>
    </lineage>
</organism>
<evidence type="ECO:0000313" key="9">
    <source>
        <dbReference type="WBParaSite" id="OFLC_0001072001-mRNA-1"/>
    </source>
</evidence>
<keyword evidence="3" id="KW-0548">Nucleotidyltransferase</keyword>
<dbReference type="Proteomes" id="UP000267606">
    <property type="component" value="Unassembled WGS sequence"/>
</dbReference>
<dbReference type="GO" id="GO:0003677">
    <property type="term" value="F:DNA binding"/>
    <property type="evidence" value="ECO:0007669"/>
    <property type="project" value="InterPro"/>
</dbReference>
<dbReference type="EMBL" id="UZAJ01014601">
    <property type="protein sequence ID" value="VDO70771.1"/>
    <property type="molecule type" value="Genomic_DNA"/>
</dbReference>
<evidence type="ECO:0000256" key="4">
    <source>
        <dbReference type="ARBA" id="ARBA00022932"/>
    </source>
</evidence>
<dbReference type="WBParaSite" id="OFLC_0001072001-mRNA-1">
    <property type="protein sequence ID" value="OFLC_0001072001-mRNA-1"/>
    <property type="gene ID" value="OFLC_0001072001"/>
</dbReference>
<dbReference type="InterPro" id="IPR043502">
    <property type="entry name" value="DNA/RNA_pol_sf"/>
</dbReference>
<evidence type="ECO:0000256" key="3">
    <source>
        <dbReference type="ARBA" id="ARBA00022695"/>
    </source>
</evidence>
<dbReference type="PROSITE" id="PS00447">
    <property type="entry name" value="DNA_POLYMERASE_A"/>
    <property type="match status" value="1"/>
</dbReference>
<dbReference type="AlphaFoldDB" id="A0A183HTA8"/>
<evidence type="ECO:0000256" key="2">
    <source>
        <dbReference type="ARBA" id="ARBA00022679"/>
    </source>
</evidence>
<keyword evidence="4" id="KW-0239">DNA-directed DNA polymerase</keyword>
<dbReference type="GO" id="GO:0006261">
    <property type="term" value="P:DNA-templated DNA replication"/>
    <property type="evidence" value="ECO:0007669"/>
    <property type="project" value="InterPro"/>
</dbReference>
<evidence type="ECO:0000313" key="8">
    <source>
        <dbReference type="Proteomes" id="UP000267606"/>
    </source>
</evidence>
<reference evidence="7 8" key="2">
    <citation type="submission" date="2018-11" db="EMBL/GenBank/DDBJ databases">
        <authorList>
            <consortium name="Pathogen Informatics"/>
        </authorList>
    </citation>
    <scope>NUCLEOTIDE SEQUENCE [LARGE SCALE GENOMIC DNA]</scope>
</reference>
<evidence type="ECO:0000256" key="5">
    <source>
        <dbReference type="ARBA" id="ARBA00049244"/>
    </source>
</evidence>
<dbReference type="PANTHER" id="PTHR10133:SF62">
    <property type="entry name" value="DNA POLYMERASE THETA"/>
    <property type="match status" value="1"/>
</dbReference>
<reference evidence="9" key="1">
    <citation type="submission" date="2016-06" db="UniProtKB">
        <authorList>
            <consortium name="WormBaseParasite"/>
        </authorList>
    </citation>
    <scope>IDENTIFICATION</scope>
</reference>
<dbReference type="SUPFAM" id="SSF56672">
    <property type="entry name" value="DNA/RNA polymerases"/>
    <property type="match status" value="1"/>
</dbReference>
<dbReference type="GO" id="GO:0006302">
    <property type="term" value="P:double-strand break repair"/>
    <property type="evidence" value="ECO:0007669"/>
    <property type="project" value="TreeGrafter"/>
</dbReference>
<dbReference type="PANTHER" id="PTHR10133">
    <property type="entry name" value="DNA POLYMERASE I"/>
    <property type="match status" value="1"/>
</dbReference>
<keyword evidence="2" id="KW-0808">Transferase</keyword>
<feature type="domain" description="DNA-directed DNA polymerase family A palm" evidence="6">
    <location>
        <begin position="1"/>
        <end position="142"/>
    </location>
</feature>
<dbReference type="PRINTS" id="PR00868">
    <property type="entry name" value="DNAPOLI"/>
</dbReference>
<keyword evidence="8" id="KW-1185">Reference proteome</keyword>
<comment type="catalytic activity">
    <reaction evidence="5">
        <text>DNA(n) + a 2'-deoxyribonucleoside 5'-triphosphate = DNA(n+1) + diphosphate</text>
        <dbReference type="Rhea" id="RHEA:22508"/>
        <dbReference type="Rhea" id="RHEA-COMP:17339"/>
        <dbReference type="Rhea" id="RHEA-COMP:17340"/>
        <dbReference type="ChEBI" id="CHEBI:33019"/>
        <dbReference type="ChEBI" id="CHEBI:61560"/>
        <dbReference type="ChEBI" id="CHEBI:173112"/>
        <dbReference type="EC" id="2.7.7.7"/>
    </reaction>
</comment>